<dbReference type="Proteomes" id="UP000095606">
    <property type="component" value="Unassembled WGS sequence"/>
</dbReference>
<accession>A0A3E5GAY3</accession>
<reference evidence="3" key="2">
    <citation type="submission" date="2022-08" db="EMBL/GenBank/DDBJ databases">
        <title>Genome Sequencing of Bacteroides fragilis Group Isolates with Nanopore Technology.</title>
        <authorList>
            <person name="Tisza M.J."/>
            <person name="Smith D."/>
            <person name="Dekker J.P."/>
        </authorList>
    </citation>
    <scope>NUCLEOTIDE SEQUENCE</scope>
    <source>
        <strain evidence="3">BFG-527</strain>
    </source>
</reference>
<evidence type="ECO:0000313" key="4">
    <source>
        <dbReference type="Proteomes" id="UP000095606"/>
    </source>
</evidence>
<dbReference type="AlphaFoldDB" id="A0A174L053"/>
<dbReference type="GeneID" id="69590126"/>
<dbReference type="Proteomes" id="UP001060104">
    <property type="component" value="Chromosome"/>
</dbReference>
<dbReference type="EMBL" id="CZAE01000008">
    <property type="protein sequence ID" value="CUP15807.1"/>
    <property type="molecule type" value="Genomic_DNA"/>
</dbReference>
<dbReference type="Gene3D" id="3.90.930.1">
    <property type="match status" value="1"/>
</dbReference>
<name>A0A174L053_9BACE</name>
<keyword evidence="1" id="KW-0732">Signal</keyword>
<evidence type="ECO:0000313" key="5">
    <source>
        <dbReference type="Proteomes" id="UP001060104"/>
    </source>
</evidence>
<organism evidence="2 4">
    <name type="scientific">Bacteroides faecis</name>
    <dbReference type="NCBI Taxonomy" id="674529"/>
    <lineage>
        <taxon>Bacteria</taxon>
        <taxon>Pseudomonadati</taxon>
        <taxon>Bacteroidota</taxon>
        <taxon>Bacteroidia</taxon>
        <taxon>Bacteroidales</taxon>
        <taxon>Bacteroidaceae</taxon>
        <taxon>Bacteroides</taxon>
    </lineage>
</organism>
<dbReference type="EMBL" id="CP103141">
    <property type="protein sequence ID" value="UVQ73537.1"/>
    <property type="molecule type" value="Genomic_DNA"/>
</dbReference>
<protein>
    <submittedName>
        <fullName evidence="3">RHS repeat protein</fullName>
    </submittedName>
</protein>
<keyword evidence="5" id="KW-1185">Reference proteome</keyword>
<evidence type="ECO:0000313" key="2">
    <source>
        <dbReference type="EMBL" id="CUP15807.1"/>
    </source>
</evidence>
<dbReference type="RefSeq" id="WP_055269392.1">
    <property type="nucleotide sequence ID" value="NZ_CABMFH010000013.1"/>
</dbReference>
<accession>A0A174L053</accession>
<gene>
    <name evidence="2" type="ORF">ERS852461_01969</name>
    <name evidence="3" type="ORF">NXY30_21355</name>
</gene>
<reference evidence="2 4" key="1">
    <citation type="submission" date="2015-09" db="EMBL/GenBank/DDBJ databases">
        <authorList>
            <consortium name="Pathogen Informatics"/>
        </authorList>
    </citation>
    <scope>NUCLEOTIDE SEQUENCE [LARGE SCALE GENOMIC DNA]</scope>
    <source>
        <strain evidence="2 4">2789STDY5834846</strain>
    </source>
</reference>
<feature type="signal peptide" evidence="1">
    <location>
        <begin position="1"/>
        <end position="25"/>
    </location>
</feature>
<sequence length="580" mass="67043">MKKSIFLSFILCLCLVACIPQQAMAQKQSRMEKLLRYLNDNDADKWQKNREKLDDETKAYYAEELSLMDVLNDLWNKQSEQAATLYFGCYEKAAQSYFPGICEGEKIQLSNIREKADQSIISLLEASKDKIPFSRALLDSIHATEYPADSSMLQRLQNLREVALLEGMLKTPSPAIYRTYVKEYPDGKFIAQVNASENVRLYQLVKAAPTPANFKAFFEDPEMQKYYQTRGPRPYLAEVRTLYDDFLFQRIDSLKKEGNATAIRQIIDDYKNTPYLATGTRTHLNDLEYLSEKADFELLKPAIVNSESLGLLQEFLKTHKYKEFRDQANALRAPFVLQAIVSTPTAVKYYTQGRLTKCCETDSTGNITTSYIYNDKGQLTTVLSVTEKNGQPANEVQTSRLYDPQGHCIFEVKTNPKTKTDFYRRTRRIGIDGSIESDSLKYMDGRYTVSSYNKQGLLTECKEYNKNGELEGYTVNKYDDNGKMTESQHQNILFVNSPNQLLSQKELYEYDKYGYLTRIVYQRIFGNSQKTSGCLTCLYDEYGNRIDGDSYYEYDNTGQWVCRTNHDNPQQVERIQYIYK</sequence>
<feature type="chain" id="PRO_5041048359" evidence="1">
    <location>
        <begin position="26"/>
        <end position="580"/>
    </location>
</feature>
<evidence type="ECO:0000313" key="3">
    <source>
        <dbReference type="EMBL" id="UVQ73537.1"/>
    </source>
</evidence>
<evidence type="ECO:0000256" key="1">
    <source>
        <dbReference type="SAM" id="SignalP"/>
    </source>
</evidence>
<proteinExistence type="predicted"/>